<keyword evidence="4" id="KW-1185">Reference proteome</keyword>
<proteinExistence type="inferred from homology"/>
<dbReference type="InterPro" id="IPR010285">
    <property type="entry name" value="DNA_helicase_pif1-like_DEAD"/>
</dbReference>
<dbReference type="PANTHER" id="PTHR10492:SF101">
    <property type="entry name" value="ATP-DEPENDENT DNA HELICASE"/>
    <property type="match status" value="1"/>
</dbReference>
<keyword evidence="1" id="KW-0233">DNA recombination</keyword>
<comment type="catalytic activity">
    <reaction evidence="1">
        <text>ATP + H2O = ADP + phosphate + H(+)</text>
        <dbReference type="Rhea" id="RHEA:13065"/>
        <dbReference type="ChEBI" id="CHEBI:15377"/>
        <dbReference type="ChEBI" id="CHEBI:15378"/>
        <dbReference type="ChEBI" id="CHEBI:30616"/>
        <dbReference type="ChEBI" id="CHEBI:43474"/>
        <dbReference type="ChEBI" id="CHEBI:456216"/>
        <dbReference type="EC" id="5.6.2.3"/>
    </reaction>
</comment>
<dbReference type="Proteomes" id="UP000299102">
    <property type="component" value="Unassembled WGS sequence"/>
</dbReference>
<dbReference type="GO" id="GO:0000723">
    <property type="term" value="P:telomere maintenance"/>
    <property type="evidence" value="ECO:0007669"/>
    <property type="project" value="InterPro"/>
</dbReference>
<keyword evidence="1" id="KW-0234">DNA repair</keyword>
<evidence type="ECO:0000313" key="4">
    <source>
        <dbReference type="Proteomes" id="UP000299102"/>
    </source>
</evidence>
<dbReference type="GO" id="GO:0043139">
    <property type="term" value="F:5'-3' DNA helicase activity"/>
    <property type="evidence" value="ECO:0007669"/>
    <property type="project" value="UniProtKB-EC"/>
</dbReference>
<dbReference type="STRING" id="151549.A0A4C1SRJ1"/>
<dbReference type="GO" id="GO:0006281">
    <property type="term" value="P:DNA repair"/>
    <property type="evidence" value="ECO:0007669"/>
    <property type="project" value="UniProtKB-KW"/>
</dbReference>
<reference evidence="3 4" key="1">
    <citation type="journal article" date="2019" name="Commun. Biol.">
        <title>The bagworm genome reveals a unique fibroin gene that provides high tensile strength.</title>
        <authorList>
            <person name="Kono N."/>
            <person name="Nakamura H."/>
            <person name="Ohtoshi R."/>
            <person name="Tomita M."/>
            <person name="Numata K."/>
            <person name="Arakawa K."/>
        </authorList>
    </citation>
    <scope>NUCLEOTIDE SEQUENCE [LARGE SCALE GENOMIC DNA]</scope>
</reference>
<accession>A0A4C1SRJ1</accession>
<dbReference type="PANTHER" id="PTHR10492">
    <property type="match status" value="1"/>
</dbReference>
<keyword evidence="1" id="KW-0067">ATP-binding</keyword>
<keyword evidence="1" id="KW-0227">DNA damage</keyword>
<comment type="caution">
    <text evidence="3">The sequence shown here is derived from an EMBL/GenBank/DDBJ whole genome shotgun (WGS) entry which is preliminary data.</text>
</comment>
<dbReference type="Gene3D" id="3.40.50.300">
    <property type="entry name" value="P-loop containing nucleotide triphosphate hydrolases"/>
    <property type="match status" value="1"/>
</dbReference>
<dbReference type="EC" id="5.6.2.3" evidence="1"/>
<dbReference type="GO" id="GO:0006310">
    <property type="term" value="P:DNA recombination"/>
    <property type="evidence" value="ECO:0007669"/>
    <property type="project" value="UniProtKB-KW"/>
</dbReference>
<feature type="domain" description="DNA helicase Pif1-like DEAD-box helicase" evidence="2">
    <location>
        <begin position="2"/>
        <end position="117"/>
    </location>
</feature>
<evidence type="ECO:0000259" key="2">
    <source>
        <dbReference type="Pfam" id="PF05970"/>
    </source>
</evidence>
<comment type="similarity">
    <text evidence="1">Belongs to the helicase family.</text>
</comment>
<dbReference type="EMBL" id="BGZK01000015">
    <property type="protein sequence ID" value="GBP04742.1"/>
    <property type="molecule type" value="Genomic_DNA"/>
</dbReference>
<evidence type="ECO:0000256" key="1">
    <source>
        <dbReference type="RuleBase" id="RU363044"/>
    </source>
</evidence>
<dbReference type="GO" id="GO:0005524">
    <property type="term" value="F:ATP binding"/>
    <property type="evidence" value="ECO:0007669"/>
    <property type="project" value="UniProtKB-KW"/>
</dbReference>
<protein>
    <recommendedName>
        <fullName evidence="1">ATP-dependent DNA helicase</fullName>
        <ecNumber evidence="1">5.6.2.3</ecNumber>
    </recommendedName>
</protein>
<dbReference type="Pfam" id="PF05970">
    <property type="entry name" value="PIF1"/>
    <property type="match status" value="1"/>
</dbReference>
<dbReference type="SUPFAM" id="SSF52540">
    <property type="entry name" value="P-loop containing nucleoside triphosphate hydrolases"/>
    <property type="match status" value="1"/>
</dbReference>
<evidence type="ECO:0000313" key="3">
    <source>
        <dbReference type="EMBL" id="GBP04742.1"/>
    </source>
</evidence>
<dbReference type="AlphaFoldDB" id="A0A4C1SRJ1"/>
<dbReference type="InterPro" id="IPR027417">
    <property type="entry name" value="P-loop_NTPase"/>
</dbReference>
<keyword evidence="1" id="KW-0547">Nucleotide-binding</keyword>
<organism evidence="3 4">
    <name type="scientific">Eumeta variegata</name>
    <name type="common">Bagworm moth</name>
    <name type="synonym">Eumeta japonica</name>
    <dbReference type="NCBI Taxonomy" id="151549"/>
    <lineage>
        <taxon>Eukaryota</taxon>
        <taxon>Metazoa</taxon>
        <taxon>Ecdysozoa</taxon>
        <taxon>Arthropoda</taxon>
        <taxon>Hexapoda</taxon>
        <taxon>Insecta</taxon>
        <taxon>Pterygota</taxon>
        <taxon>Neoptera</taxon>
        <taxon>Endopterygota</taxon>
        <taxon>Lepidoptera</taxon>
        <taxon>Glossata</taxon>
        <taxon>Ditrysia</taxon>
        <taxon>Tineoidea</taxon>
        <taxon>Psychidae</taxon>
        <taxon>Oiketicinae</taxon>
        <taxon>Eumeta</taxon>
    </lineage>
</organism>
<gene>
    <name evidence="3" type="primary">PIF1</name>
    <name evidence="3" type="ORF">EVAR_3688_1</name>
</gene>
<name>A0A4C1SRJ1_EUMVA</name>
<dbReference type="OrthoDB" id="272985at2759"/>
<keyword evidence="1 3" id="KW-0347">Helicase</keyword>
<dbReference type="GO" id="GO:0016887">
    <property type="term" value="F:ATP hydrolysis activity"/>
    <property type="evidence" value="ECO:0007669"/>
    <property type="project" value="RHEA"/>
</dbReference>
<keyword evidence="1" id="KW-0378">Hydrolase</keyword>
<comment type="cofactor">
    <cofactor evidence="1">
        <name>Mg(2+)</name>
        <dbReference type="ChEBI" id="CHEBI:18420"/>
    </cofactor>
</comment>
<sequence>MATVLKRCKLIIWDECTMAHKHSLEALNRTLKDIKNSDKLFGGTLLVLSGDFRQTLPVIPRSTYADEINACLKSSPLWRNVEKLQLKINMRVQMLQDPSAETFSKQLLDIGDGKVAIDETGYVKLPTDFCTIADSQDTSLNKYFPMYTHST</sequence>